<proteinExistence type="predicted"/>
<dbReference type="Proteomes" id="UP000002774">
    <property type="component" value="Chromosome"/>
</dbReference>
<reference evidence="1" key="1">
    <citation type="submission" date="2011-09" db="EMBL/GenBank/DDBJ databases">
        <title>The permanent draft genome of Mucilaginibacter paludis DSM 18603.</title>
        <authorList>
            <consortium name="US DOE Joint Genome Institute (JGI-PGF)"/>
            <person name="Lucas S."/>
            <person name="Han J."/>
            <person name="Lapidus A."/>
            <person name="Bruce D."/>
            <person name="Goodwin L."/>
            <person name="Pitluck S."/>
            <person name="Peters L."/>
            <person name="Kyrpides N."/>
            <person name="Mavromatis K."/>
            <person name="Ivanova N."/>
            <person name="Mikhailova N."/>
            <person name="Held B."/>
            <person name="Detter J.C."/>
            <person name="Tapia R."/>
            <person name="Han C."/>
            <person name="Land M."/>
            <person name="Hauser L."/>
            <person name="Markowitz V."/>
            <person name="Cheng J.-F."/>
            <person name="Hugenholtz P."/>
            <person name="Woyke T."/>
            <person name="Wu D."/>
            <person name="Tindall B."/>
            <person name="Brambilla E."/>
            <person name="Klenk H.-P."/>
            <person name="Eisen J.A."/>
        </authorList>
    </citation>
    <scope>NUCLEOTIDE SEQUENCE [LARGE SCALE GENOMIC DNA]</scope>
    <source>
        <strain evidence="1">DSM 18603</strain>
    </source>
</reference>
<keyword evidence="2" id="KW-1185">Reference proteome</keyword>
<evidence type="ECO:0000313" key="2">
    <source>
        <dbReference type="Proteomes" id="UP000002774"/>
    </source>
</evidence>
<accession>H1YAX7</accession>
<dbReference type="STRING" id="714943.Mucpa_5950"/>
<dbReference type="HOGENOM" id="CLU_2274186_0_0_10"/>
<gene>
    <name evidence="1" type="ORF">Mucpa_5950</name>
</gene>
<organism evidence="1 2">
    <name type="scientific">Mucilaginibacter paludis DSM 18603</name>
    <dbReference type="NCBI Taxonomy" id="714943"/>
    <lineage>
        <taxon>Bacteria</taxon>
        <taxon>Pseudomonadati</taxon>
        <taxon>Bacteroidota</taxon>
        <taxon>Sphingobacteriia</taxon>
        <taxon>Sphingobacteriales</taxon>
        <taxon>Sphingobacteriaceae</taxon>
        <taxon>Mucilaginibacter</taxon>
    </lineage>
</organism>
<name>H1YAX7_9SPHI</name>
<dbReference type="AlphaFoldDB" id="H1YAX7"/>
<dbReference type="EMBL" id="CM001403">
    <property type="protein sequence ID" value="EHQ30010.1"/>
    <property type="molecule type" value="Genomic_DNA"/>
</dbReference>
<protein>
    <submittedName>
        <fullName evidence="1">Uncharacterized protein</fullName>
    </submittedName>
</protein>
<evidence type="ECO:0000313" key="1">
    <source>
        <dbReference type="EMBL" id="EHQ30010.1"/>
    </source>
</evidence>
<sequence length="102" mass="11121">MENTLQPGEENTIVVPDAKVTAPTKTSFGFDQFNKVTPEAARNFFDMYFIISKAVVGWLAAVHILSTRSEFVVTVTITLLLDVIVKGLTKMFGVTVAGQAEP</sequence>
<dbReference type="RefSeq" id="WP_008511520.1">
    <property type="nucleotide sequence ID" value="NZ_CM001403.1"/>
</dbReference>